<dbReference type="OrthoDB" id="2284923at2759"/>
<feature type="region of interest" description="Disordered" evidence="1">
    <location>
        <begin position="676"/>
        <end position="695"/>
    </location>
</feature>
<evidence type="ECO:0000313" key="4">
    <source>
        <dbReference type="Proteomes" id="UP000027586"/>
    </source>
</evidence>
<sequence>MWYWETGNKLEDVGPDPFDFDRILHVIRKETPARKAPGCDHITGAMLKPIAVPLAQILSPFLRFCWCRSRLPVAWRTAQVVPIHKKDDPTVAANFRPISLTSTFRKIVERCILPTLLAEMPALDIAQGGFRAQRGALDQAFNLQALMHQHREIHNQDPVVAFLDIKSAYDSVDRSVIWGALSDHLQPALLELLKNMFDEVSITVIMNNYESRTIHPRRGVLQGSILSPILYAVFIDSLPRQLRVGLARSGYQASPPLSVSTVPTNGVSESQLQDFDRYPVPHAARNSYIDITANVLLYADDVAIIGTPAEVRMLLVLAQLHSERYGYRWSPPKCTILNASSSSRYRLYGQELQRVTHFKYLGIYFTGEGIDVGRMVKESATKGVQAMSLLHSLGAHKYAFGLGVSLRLYRTFIRPVFEYGLAIAHTTVTDVKILNRAQERCIRMAFNIMDPDAHPPTIQAKVMADLPEMKLRARILEFKFVVRAHELPPSTLLASVVDTLLRRHHPFNFWLNLTRNALWKDYRNLLKRDPQSRNPISTIITRHRDKELLKRRARHSIARMREKRMWDPILFLPASTWDRHRLVSWRMHYLPSYPLKDCACGHRNAYRDHFYKDCPLLESSMRTLTDSCQFTIPENTHPIDFILNQLPRRARALKKNHWHTTWPALLFVLREIDAATHPDDNSQDREPEPPPDQALDDFIAAQNSAAEAQLAPPSTS</sequence>
<feature type="compositionally biased region" description="Basic and acidic residues" evidence="1">
    <location>
        <begin position="676"/>
        <end position="688"/>
    </location>
</feature>
<dbReference type="InterPro" id="IPR000477">
    <property type="entry name" value="RT_dom"/>
</dbReference>
<comment type="caution">
    <text evidence="3">The sequence shown here is derived from an EMBL/GenBank/DDBJ whole genome shotgun (WGS) entry which is preliminary data.</text>
</comment>
<protein>
    <recommendedName>
        <fullName evidence="2">Reverse transcriptase domain-containing protein</fullName>
    </recommendedName>
</protein>
<dbReference type="AlphaFoldDB" id="A0A068SE64"/>
<organism evidence="3 4">
    <name type="scientific">Lichtheimia corymbifera JMRC:FSU:9682</name>
    <dbReference type="NCBI Taxonomy" id="1263082"/>
    <lineage>
        <taxon>Eukaryota</taxon>
        <taxon>Fungi</taxon>
        <taxon>Fungi incertae sedis</taxon>
        <taxon>Mucoromycota</taxon>
        <taxon>Mucoromycotina</taxon>
        <taxon>Mucoromycetes</taxon>
        <taxon>Mucorales</taxon>
        <taxon>Lichtheimiaceae</taxon>
        <taxon>Lichtheimia</taxon>
    </lineage>
</organism>
<feature type="domain" description="Reverse transcriptase" evidence="2">
    <location>
        <begin position="64"/>
        <end position="365"/>
    </location>
</feature>
<dbReference type="VEuPathDB" id="FungiDB:LCOR_11434.1"/>
<evidence type="ECO:0000259" key="2">
    <source>
        <dbReference type="PROSITE" id="PS50878"/>
    </source>
</evidence>
<dbReference type="PANTHER" id="PTHR19446">
    <property type="entry name" value="REVERSE TRANSCRIPTASES"/>
    <property type="match status" value="1"/>
</dbReference>
<dbReference type="PROSITE" id="PS50878">
    <property type="entry name" value="RT_POL"/>
    <property type="match status" value="1"/>
</dbReference>
<evidence type="ECO:0000256" key="1">
    <source>
        <dbReference type="SAM" id="MobiDB-lite"/>
    </source>
</evidence>
<reference evidence="3" key="1">
    <citation type="submission" date="2013-08" db="EMBL/GenBank/DDBJ databases">
        <title>Gene expansion shapes genome architecture in the human pathogen Lichtheimia corymbifera: an evolutionary genomics analysis in the ancient terrestrial Mucorales (Mucoromycotina).</title>
        <authorList>
            <person name="Schwartze V.U."/>
            <person name="Winter S."/>
            <person name="Shelest E."/>
            <person name="Marcet-Houben M."/>
            <person name="Horn F."/>
            <person name="Wehner S."/>
            <person name="Hoffmann K."/>
            <person name="Riege K."/>
            <person name="Sammeth M."/>
            <person name="Nowrousian M."/>
            <person name="Valiante V."/>
            <person name="Linde J."/>
            <person name="Jacobsen I.D."/>
            <person name="Marz M."/>
            <person name="Brakhage A.A."/>
            <person name="Gabaldon T."/>
            <person name="Bocker S."/>
            <person name="Voigt K."/>
        </authorList>
    </citation>
    <scope>NUCLEOTIDE SEQUENCE [LARGE SCALE GENOMIC DNA]</scope>
    <source>
        <strain evidence="3">FSU 9682</strain>
    </source>
</reference>
<gene>
    <name evidence="3" type="ORF">LCOR_11434.1</name>
</gene>
<dbReference type="CDD" id="cd01650">
    <property type="entry name" value="RT_nLTR_like"/>
    <property type="match status" value="1"/>
</dbReference>
<dbReference type="Proteomes" id="UP000027586">
    <property type="component" value="Unassembled WGS sequence"/>
</dbReference>
<dbReference type="Pfam" id="PF00078">
    <property type="entry name" value="RVT_1"/>
    <property type="match status" value="1"/>
</dbReference>
<name>A0A068SE64_9FUNG</name>
<evidence type="ECO:0000313" key="3">
    <source>
        <dbReference type="EMBL" id="CDH60653.1"/>
    </source>
</evidence>
<keyword evidence="4" id="KW-1185">Reference proteome</keyword>
<proteinExistence type="predicted"/>
<dbReference type="STRING" id="1263082.A0A068SE64"/>
<accession>A0A068SE64</accession>
<dbReference type="EMBL" id="CBTN010000100">
    <property type="protein sequence ID" value="CDH60653.1"/>
    <property type="molecule type" value="Genomic_DNA"/>
</dbReference>